<reference evidence="2 3" key="1">
    <citation type="submission" date="2023-09" db="EMBL/GenBank/DDBJ databases">
        <authorList>
            <person name="Qi X."/>
        </authorList>
    </citation>
    <scope>NUCLEOTIDE SEQUENCE [LARGE SCALE GENOMIC DNA]</scope>
    <source>
        <strain evidence="2 3">S1-1</strain>
    </source>
</reference>
<organism evidence="2 3">
    <name type="scientific">Thalassotalea fonticola</name>
    <dbReference type="NCBI Taxonomy" id="3065649"/>
    <lineage>
        <taxon>Bacteria</taxon>
        <taxon>Pseudomonadati</taxon>
        <taxon>Pseudomonadota</taxon>
        <taxon>Gammaproteobacteria</taxon>
        <taxon>Alteromonadales</taxon>
        <taxon>Colwelliaceae</taxon>
        <taxon>Thalassotalea</taxon>
    </lineage>
</organism>
<dbReference type="EMBL" id="CP136600">
    <property type="protein sequence ID" value="WOH36422.1"/>
    <property type="molecule type" value="Genomic_DNA"/>
</dbReference>
<keyword evidence="3" id="KW-1185">Reference proteome</keyword>
<evidence type="ECO:0000313" key="3">
    <source>
        <dbReference type="Proteomes" id="UP001301442"/>
    </source>
</evidence>
<dbReference type="RefSeq" id="WP_348395235.1">
    <property type="nucleotide sequence ID" value="NZ_CP136600.1"/>
</dbReference>
<evidence type="ECO:0000313" key="2">
    <source>
        <dbReference type="EMBL" id="WOH36422.1"/>
    </source>
</evidence>
<dbReference type="Pfam" id="PF22294">
    <property type="entry name" value="DUF6966"/>
    <property type="match status" value="1"/>
</dbReference>
<protein>
    <recommendedName>
        <fullName evidence="1">DUF6966 domain-containing protein</fullName>
    </recommendedName>
</protein>
<dbReference type="Proteomes" id="UP001301442">
    <property type="component" value="Chromosome"/>
</dbReference>
<accession>A0ABZ0GKL1</accession>
<evidence type="ECO:0000259" key="1">
    <source>
        <dbReference type="Pfam" id="PF22294"/>
    </source>
</evidence>
<dbReference type="InterPro" id="IPR054239">
    <property type="entry name" value="DUF6966"/>
</dbReference>
<sequence length="101" mass="11702">MKTDYSDYQNKLEKLIELLRAYNEEHWANYFRKSLELLYKGKPQKSISHSLGAYGGMGSFNDSLTFTGASEQDAKLGFELRTNLWLVCKSKRSIIKRAMEL</sequence>
<gene>
    <name evidence="2" type="ORF">RI844_13700</name>
</gene>
<name>A0ABZ0GKL1_9GAMM</name>
<proteinExistence type="predicted"/>
<feature type="domain" description="DUF6966" evidence="1">
    <location>
        <begin position="22"/>
        <end position="63"/>
    </location>
</feature>